<comment type="caution">
    <text evidence="8">Lacks conserved residue(s) required for the propagation of feature annotation.</text>
</comment>
<sequence length="1167" mass="129910">MKPSMFYGKRVSAQPHVRTPPEDSEDSCLSDSAGSDEECIHKPGDEESSSESDRSSSDEEYFPKSGDGESSSKSDRSSSEEEVQNQDAGGASSDGECVPKPGDEESNRSSSDDEVASTSVQNARKRRNKEKVAWKPVKQTPSSAKNVPVWQGALPDSDSVRLPIDYFRQFFDTELLALIVNQSNLYSTQENPNHALRLDQKELEQFIGTVLYMSVIRLPRSRIYWSNACRVQQVADVMPRDRWEEIKHFIHFNDNTAPNNSDRLFKIRPLIDSLLPKFQALPQHQMLSIDEQMVPFKGRSVLKQYIPKKPYKWGYKIFVLCDTTGLVHSFDVYAGKSDPPAGSQDIGASGNVVLKLAQVIEGSVNHLLYFDNWFSSLDLFVALANMGIPALGTVRQNRLPGCSFSNDKMLKKKGRGTFEEEQAVVDRVEIRAVKWFDNRGVIVASTFASAQPVSFTERWDRKQRRKVSVECPSIITLYNKFMGGVDALDALIAYYRIHIRSKKYYHRFFFHFVDMVVVNGWLLYRRDCDKMNVPRKKQKDLLAFKLSIAQALCMQGKDLSAKKRGRPSSDVTREFQKKQRRGPTKAIPTQDVRADAVGHWPQIGSVRQRCKFPKCTGHTSMKCTKCDVHLCLNKNKNCFYIDECTFHSICVFGTCKNLPGMFRCLCDEGYELDRSGGNCTDVDECLDPINCVNGLCVNIPGSYECNCPTDFELNPTGVGCVDTRVGNCYREASPRGRGSLSCSVEVGVGVSRSSCCCSLGRAWGNPCELCPHINSSDYNTLCPGGEGFRPNPITIILEDIDECQELPGLCQGGNCVNTFGSFQCDCPPGYYLNVDSRICEDIDECVVNPGICGPGTCYNTLGNYTCVCPQEYMQVNGGNNCMDMRKSLCYRNYNGTVCENELAFNLTRRLCCCSYNVGKAWNKPCEACPTPATDEYRVLCGNIVPGFKLDIETGKAVDIDECREIPGICANGVCINQIGSFRCECPTGFSYNDLLLVCEDIDECSNGENLCQRNADCINSPGSYRCECSEGFNLSPTGACIDRNECLEIPNVCSHGECVDIQGGYKCVCHNGFRVSVNRRICLDIDECVRQPCGNGTCKNTVGSFNCLCHPGFEITHNNDCADIDECTTSYGQLCRNGRCINSVGSFQCLCEEGYEPTLDGKNCIGE</sequence>
<keyword evidence="6 8" id="KW-1015">Disulfide bond</keyword>
<name>A0ABD1KM11_9TELE</name>
<keyword evidence="3 8" id="KW-0245">EGF-like domain</keyword>
<dbReference type="Pfam" id="PF00683">
    <property type="entry name" value="TB"/>
    <property type="match status" value="2"/>
</dbReference>
<feature type="domain" description="TB" evidence="11">
    <location>
        <begin position="726"/>
        <end position="782"/>
    </location>
</feature>
<dbReference type="Pfam" id="PF07645">
    <property type="entry name" value="EGF_CA"/>
    <property type="match status" value="9"/>
</dbReference>
<gene>
    <name evidence="12" type="ORF">ACEWY4_004616</name>
</gene>
<evidence type="ECO:0000256" key="5">
    <source>
        <dbReference type="ARBA" id="ARBA00022737"/>
    </source>
</evidence>
<dbReference type="InterPro" id="IPR009030">
    <property type="entry name" value="Growth_fac_rcpt_cys_sf"/>
</dbReference>
<feature type="region of interest" description="Disordered" evidence="9">
    <location>
        <begin position="1"/>
        <end position="144"/>
    </location>
</feature>
<keyword evidence="2" id="KW-0964">Secreted</keyword>
<dbReference type="PANTHER" id="PTHR47272:SF1">
    <property type="entry name" value="PIGGYBAC TRANSPOSABLE ELEMENT-DERIVED PROTEIN 3-LIKE"/>
    <property type="match status" value="1"/>
</dbReference>
<feature type="region of interest" description="Disordered" evidence="9">
    <location>
        <begin position="560"/>
        <end position="587"/>
    </location>
</feature>
<feature type="domain" description="EGF-like" evidence="10">
    <location>
        <begin position="799"/>
        <end position="840"/>
    </location>
</feature>
<dbReference type="InterPro" id="IPR000152">
    <property type="entry name" value="EGF-type_Asp/Asn_hydroxyl_site"/>
</dbReference>
<evidence type="ECO:0000259" key="11">
    <source>
        <dbReference type="PROSITE" id="PS51364"/>
    </source>
</evidence>
<evidence type="ECO:0000256" key="8">
    <source>
        <dbReference type="PROSITE-ProRule" id="PRU00076"/>
    </source>
</evidence>
<dbReference type="InterPro" id="IPR018097">
    <property type="entry name" value="EGF_Ca-bd_CS"/>
</dbReference>
<feature type="compositionally biased region" description="Basic and acidic residues" evidence="9">
    <location>
        <begin position="66"/>
        <end position="79"/>
    </location>
</feature>
<evidence type="ECO:0000259" key="10">
    <source>
        <dbReference type="PROSITE" id="PS50026"/>
    </source>
</evidence>
<evidence type="ECO:0000256" key="3">
    <source>
        <dbReference type="ARBA" id="ARBA00022536"/>
    </source>
</evidence>
<dbReference type="SMART" id="SM00181">
    <property type="entry name" value="EGF"/>
    <property type="match status" value="9"/>
</dbReference>
<evidence type="ECO:0000313" key="12">
    <source>
        <dbReference type="EMBL" id="KAL2100222.1"/>
    </source>
</evidence>
<feature type="domain" description="EGF-like" evidence="10">
    <location>
        <begin position="1042"/>
        <end position="1083"/>
    </location>
</feature>
<keyword evidence="5" id="KW-0677">Repeat</keyword>
<dbReference type="AlphaFoldDB" id="A0ABD1KM11"/>
<dbReference type="CDD" id="cd00054">
    <property type="entry name" value="EGF_CA"/>
    <property type="match status" value="9"/>
</dbReference>
<feature type="compositionally biased region" description="Basic and acidic residues" evidence="9">
    <location>
        <begin position="101"/>
        <end position="111"/>
    </location>
</feature>
<dbReference type="InterPro" id="IPR000742">
    <property type="entry name" value="EGF"/>
</dbReference>
<dbReference type="InterPro" id="IPR036773">
    <property type="entry name" value="TB_dom_sf"/>
</dbReference>
<dbReference type="PROSITE" id="PS01186">
    <property type="entry name" value="EGF_2"/>
    <property type="match status" value="5"/>
</dbReference>
<feature type="domain" description="EGF-like" evidence="10">
    <location>
        <begin position="1084"/>
        <end position="1119"/>
    </location>
</feature>
<accession>A0ABD1KM11</accession>
<dbReference type="PANTHER" id="PTHR47272">
    <property type="entry name" value="DDE_TNP_1_7 DOMAIN-CONTAINING PROTEIN"/>
    <property type="match status" value="1"/>
</dbReference>
<dbReference type="Pfam" id="PF13843">
    <property type="entry name" value="DDE_Tnp_1_7"/>
    <property type="match status" value="1"/>
</dbReference>
<dbReference type="FunFam" id="3.90.290.10:FF:000008">
    <property type="entry name" value="Fibrillin 3"/>
    <property type="match status" value="1"/>
</dbReference>
<feature type="domain" description="EGF-like" evidence="10">
    <location>
        <begin position="681"/>
        <end position="721"/>
    </location>
</feature>
<evidence type="ECO:0000256" key="7">
    <source>
        <dbReference type="ARBA" id="ARBA00023180"/>
    </source>
</evidence>
<dbReference type="InterPro" id="IPR029526">
    <property type="entry name" value="PGBD"/>
</dbReference>
<dbReference type="FunFam" id="3.90.290.10:FF:000005">
    <property type="entry name" value="Fibrillin 2"/>
    <property type="match status" value="1"/>
</dbReference>
<dbReference type="PROSITE" id="PS00010">
    <property type="entry name" value="ASX_HYDROXYL"/>
    <property type="match status" value="9"/>
</dbReference>
<proteinExistence type="predicted"/>
<dbReference type="Gene3D" id="3.90.290.10">
    <property type="entry name" value="TGF-beta binding (TB) domain"/>
    <property type="match status" value="2"/>
</dbReference>
<feature type="domain" description="EGF-like" evidence="10">
    <location>
        <begin position="841"/>
        <end position="878"/>
    </location>
</feature>
<keyword evidence="7" id="KW-0325">Glycoprotein</keyword>
<dbReference type="FunFam" id="2.10.25.10:FF:000244">
    <property type="entry name" value="Fibrillin-1"/>
    <property type="match status" value="1"/>
</dbReference>
<feature type="domain" description="EGF-like" evidence="10">
    <location>
        <begin position="1000"/>
        <end position="1041"/>
    </location>
</feature>
<evidence type="ECO:0000256" key="4">
    <source>
        <dbReference type="ARBA" id="ARBA00022729"/>
    </source>
</evidence>
<dbReference type="FunFam" id="2.10.25.10:FF:000003">
    <property type="entry name" value="fibrillin-1 isoform X1"/>
    <property type="match status" value="6"/>
</dbReference>
<reference evidence="12 13" key="1">
    <citation type="submission" date="2024-09" db="EMBL/GenBank/DDBJ databases">
        <title>A chromosome-level genome assembly of Gray's grenadier anchovy, Coilia grayii.</title>
        <authorList>
            <person name="Fu Z."/>
        </authorList>
    </citation>
    <scope>NUCLEOTIDE SEQUENCE [LARGE SCALE GENOMIC DNA]</scope>
    <source>
        <strain evidence="12">G4</strain>
        <tissue evidence="12">Muscle</tissue>
    </source>
</reference>
<keyword evidence="4" id="KW-0732">Signal</keyword>
<feature type="domain" description="EGF-like" evidence="10">
    <location>
        <begin position="640"/>
        <end position="676"/>
    </location>
</feature>
<feature type="domain" description="EGF-like" evidence="10">
    <location>
        <begin position="958"/>
        <end position="999"/>
    </location>
</feature>
<comment type="subcellular location">
    <subcellularLocation>
        <location evidence="1">Secreted</location>
        <location evidence="1">Extracellular space</location>
        <location evidence="1">Extracellular matrix</location>
    </subcellularLocation>
</comment>
<dbReference type="PROSITE" id="PS01187">
    <property type="entry name" value="EGF_CA"/>
    <property type="match status" value="4"/>
</dbReference>
<evidence type="ECO:0000256" key="2">
    <source>
        <dbReference type="ARBA" id="ARBA00022530"/>
    </source>
</evidence>
<dbReference type="PROSITE" id="PS51364">
    <property type="entry name" value="TB"/>
    <property type="match status" value="2"/>
</dbReference>
<dbReference type="InterPro" id="IPR001881">
    <property type="entry name" value="EGF-like_Ca-bd_dom"/>
</dbReference>
<evidence type="ECO:0000256" key="1">
    <source>
        <dbReference type="ARBA" id="ARBA00004498"/>
    </source>
</evidence>
<evidence type="ECO:0000313" key="13">
    <source>
        <dbReference type="Proteomes" id="UP001591681"/>
    </source>
</evidence>
<dbReference type="Proteomes" id="UP001591681">
    <property type="component" value="Unassembled WGS sequence"/>
</dbReference>
<dbReference type="InterPro" id="IPR017878">
    <property type="entry name" value="TB_dom"/>
</dbReference>
<dbReference type="PROSITE" id="PS50026">
    <property type="entry name" value="EGF_3"/>
    <property type="match status" value="9"/>
</dbReference>
<keyword evidence="2" id="KW-0272">Extracellular matrix</keyword>
<feature type="domain" description="TB" evidence="11">
    <location>
        <begin position="887"/>
        <end position="940"/>
    </location>
</feature>
<dbReference type="InterPro" id="IPR049883">
    <property type="entry name" value="NOTCH1_EGF-like"/>
</dbReference>
<feature type="disulfide bond" evidence="8">
    <location>
        <begin position="1088"/>
        <end position="1098"/>
    </location>
</feature>
<dbReference type="SUPFAM" id="SSF57196">
    <property type="entry name" value="EGF/Laminin"/>
    <property type="match status" value="3"/>
</dbReference>
<evidence type="ECO:0000256" key="9">
    <source>
        <dbReference type="SAM" id="MobiDB-lite"/>
    </source>
</evidence>
<dbReference type="EMBL" id="JBHFQA010000004">
    <property type="protein sequence ID" value="KAL2100222.1"/>
    <property type="molecule type" value="Genomic_DNA"/>
</dbReference>
<protein>
    <submittedName>
        <fullName evidence="12">Uncharacterized protein</fullName>
    </submittedName>
</protein>
<feature type="compositionally biased region" description="Basic and acidic residues" evidence="9">
    <location>
        <begin position="38"/>
        <end position="57"/>
    </location>
</feature>
<comment type="caution">
    <text evidence="12">The sequence shown here is derived from an EMBL/GenBank/DDBJ whole genome shotgun (WGS) entry which is preliminary data.</text>
</comment>
<dbReference type="FunFam" id="2.10.25.10:FF:000133">
    <property type="entry name" value="Fibrillin 3"/>
    <property type="match status" value="1"/>
</dbReference>
<organism evidence="12 13">
    <name type="scientific">Coilia grayii</name>
    <name type="common">Gray's grenadier anchovy</name>
    <dbReference type="NCBI Taxonomy" id="363190"/>
    <lineage>
        <taxon>Eukaryota</taxon>
        <taxon>Metazoa</taxon>
        <taxon>Chordata</taxon>
        <taxon>Craniata</taxon>
        <taxon>Vertebrata</taxon>
        <taxon>Euteleostomi</taxon>
        <taxon>Actinopterygii</taxon>
        <taxon>Neopterygii</taxon>
        <taxon>Teleostei</taxon>
        <taxon>Clupei</taxon>
        <taxon>Clupeiformes</taxon>
        <taxon>Clupeoidei</taxon>
        <taxon>Engraulidae</taxon>
        <taxon>Coilinae</taxon>
        <taxon>Coilia</taxon>
    </lineage>
</organism>
<dbReference type="SUPFAM" id="SSF57184">
    <property type="entry name" value="Growth factor receptor domain"/>
    <property type="match status" value="2"/>
</dbReference>
<keyword evidence="13" id="KW-1185">Reference proteome</keyword>
<evidence type="ECO:0000256" key="6">
    <source>
        <dbReference type="ARBA" id="ARBA00023157"/>
    </source>
</evidence>
<dbReference type="Gene3D" id="2.10.25.10">
    <property type="entry name" value="Laminin"/>
    <property type="match status" value="9"/>
</dbReference>
<dbReference type="SUPFAM" id="SSF57581">
    <property type="entry name" value="TB module/8-cys domain"/>
    <property type="match status" value="2"/>
</dbReference>
<feature type="domain" description="EGF-like" evidence="10">
    <location>
        <begin position="1123"/>
        <end position="1165"/>
    </location>
</feature>
<dbReference type="FunFam" id="2.10.25.10:FF:000049">
    <property type="entry name" value="Fibrillin 2"/>
    <property type="match status" value="1"/>
</dbReference>
<dbReference type="SMART" id="SM00179">
    <property type="entry name" value="EGF_CA"/>
    <property type="match status" value="9"/>
</dbReference>